<accession>A0ABT1DQV3</accession>
<protein>
    <submittedName>
        <fullName evidence="2">SWIM zinc finger family protein</fullName>
    </submittedName>
</protein>
<feature type="compositionally biased region" description="Polar residues" evidence="1">
    <location>
        <begin position="58"/>
        <end position="73"/>
    </location>
</feature>
<name>A0ABT1DQV3_9ACTN</name>
<evidence type="ECO:0000313" key="3">
    <source>
        <dbReference type="Proteomes" id="UP001523369"/>
    </source>
</evidence>
<dbReference type="EMBL" id="JAMYJR010000023">
    <property type="protein sequence ID" value="MCO8273226.1"/>
    <property type="molecule type" value="Genomic_DNA"/>
</dbReference>
<proteinExistence type="predicted"/>
<evidence type="ECO:0000313" key="2">
    <source>
        <dbReference type="EMBL" id="MCO8273226.1"/>
    </source>
</evidence>
<gene>
    <name evidence="2" type="ORF">M1L60_21780</name>
</gene>
<dbReference type="Proteomes" id="UP001523369">
    <property type="component" value="Unassembled WGS sequence"/>
</dbReference>
<organism evidence="2 3">
    <name type="scientific">Paractinoplanes aksuensis</name>
    <dbReference type="NCBI Taxonomy" id="2939490"/>
    <lineage>
        <taxon>Bacteria</taxon>
        <taxon>Bacillati</taxon>
        <taxon>Actinomycetota</taxon>
        <taxon>Actinomycetes</taxon>
        <taxon>Micromonosporales</taxon>
        <taxon>Micromonosporaceae</taxon>
        <taxon>Paractinoplanes</taxon>
    </lineage>
</organism>
<sequence length="659" mass="67849">MREPDDATCSCLLSPRCLHRAAVLSAAPILTDDSPPPAAADAGLVSPQPDGLARAEPSNLSVGPDSSQTTPPESSDPFVGAVSPQPEGSASFEPVDLSAGRVPPRPGGSASFESSDPIVGPVFSRPAGSVPPESSGPAVDGGGEPASGDAAPAGHADSPDVSTASRAGGRAAASGVSRAQREAAAGLWVVAAEVLTAGISGAGAVAQAELLRVAHQGRVAGLHTAAAAAVRVVEHLRAARREDPAFHRADLASDLRELLITCHRLERGDACAVGVSRRDYQPVGDLRLFGLFCEPIRATTGHAGAITYLADTQARIWAVSDVKPADPSVALTATRASVDLGEVRLSHHDLSRGGLRAVNAHAAASGRLSHGRQRQAITASGATWFDTPLGALWQQPLAAQVDRWLAATAQPPHERSHAHDLAFLDGTILGADRRGLLLALDHPPTNSAGYGSFPASPAAALPSDGSQPSRPVVGSGLTVAVGVPHEDPALAYVGNLRLLAEHAVGQRVRMIGRFAGPGRVEALALAARWLPERYGGHVDLGAQRLTRADVPGGAESPGVPAERPSPPLHLVRHQLERVVAAGRTALLSGVDNDVRRLADAHLGTASAVVAALEAAGVRRTRDVFGRLDPHDAQLLAEAWLTAAAYEQAAAAEATRQAWR</sequence>
<keyword evidence="3" id="KW-1185">Reference proteome</keyword>
<evidence type="ECO:0000256" key="1">
    <source>
        <dbReference type="SAM" id="MobiDB-lite"/>
    </source>
</evidence>
<dbReference type="RefSeq" id="WP_253239303.1">
    <property type="nucleotide sequence ID" value="NZ_JAMYJR010000023.1"/>
</dbReference>
<feature type="region of interest" description="Disordered" evidence="1">
    <location>
        <begin position="29"/>
        <end position="169"/>
    </location>
</feature>
<reference evidence="2 3" key="1">
    <citation type="submission" date="2022-06" db="EMBL/GenBank/DDBJ databases">
        <title>New Species of the Genus Actinoplanes, ActinopZanes ferrugineus.</title>
        <authorList>
            <person name="Ding P."/>
        </authorList>
    </citation>
    <scope>NUCLEOTIDE SEQUENCE [LARGE SCALE GENOMIC DNA]</scope>
    <source>
        <strain evidence="2 3">TRM88003</strain>
    </source>
</reference>
<comment type="caution">
    <text evidence="2">The sequence shown here is derived from an EMBL/GenBank/DDBJ whole genome shotgun (WGS) entry which is preliminary data.</text>
</comment>